<feature type="region of interest" description="Disordered" evidence="5">
    <location>
        <begin position="416"/>
        <end position="437"/>
    </location>
</feature>
<dbReference type="AlphaFoldDB" id="A0AAU9UB03"/>
<dbReference type="PROSITE" id="PS50865">
    <property type="entry name" value="ZF_MYND_2"/>
    <property type="match status" value="1"/>
</dbReference>
<dbReference type="Proteomes" id="UP001153954">
    <property type="component" value="Unassembled WGS sequence"/>
</dbReference>
<protein>
    <recommendedName>
        <fullName evidence="6">MYND-type domain-containing protein</fullName>
    </recommendedName>
</protein>
<keyword evidence="2 4" id="KW-0863">Zinc-finger</keyword>
<dbReference type="PROSITE" id="PS01360">
    <property type="entry name" value="ZF_MYND_1"/>
    <property type="match status" value="1"/>
</dbReference>
<gene>
    <name evidence="7" type="ORF">EEDITHA_LOCUS11644</name>
</gene>
<evidence type="ECO:0000256" key="2">
    <source>
        <dbReference type="ARBA" id="ARBA00022771"/>
    </source>
</evidence>
<dbReference type="SUPFAM" id="SSF144232">
    <property type="entry name" value="HIT/MYND zinc finger-like"/>
    <property type="match status" value="1"/>
</dbReference>
<comment type="caution">
    <text evidence="7">The sequence shown here is derived from an EMBL/GenBank/DDBJ whole genome shotgun (WGS) entry which is preliminary data.</text>
</comment>
<keyword evidence="1" id="KW-0479">Metal-binding</keyword>
<evidence type="ECO:0000256" key="5">
    <source>
        <dbReference type="SAM" id="MobiDB-lite"/>
    </source>
</evidence>
<dbReference type="Pfam" id="PF01753">
    <property type="entry name" value="zf-MYND"/>
    <property type="match status" value="1"/>
</dbReference>
<reference evidence="7" key="1">
    <citation type="submission" date="2022-03" db="EMBL/GenBank/DDBJ databases">
        <authorList>
            <person name="Tunstrom K."/>
        </authorList>
    </citation>
    <scope>NUCLEOTIDE SEQUENCE</scope>
</reference>
<proteinExistence type="predicted"/>
<evidence type="ECO:0000256" key="3">
    <source>
        <dbReference type="ARBA" id="ARBA00022833"/>
    </source>
</evidence>
<evidence type="ECO:0000313" key="7">
    <source>
        <dbReference type="EMBL" id="CAH2096283.1"/>
    </source>
</evidence>
<feature type="domain" description="MYND-type" evidence="6">
    <location>
        <begin position="451"/>
        <end position="487"/>
    </location>
</feature>
<organism evidence="7 8">
    <name type="scientific">Euphydryas editha</name>
    <name type="common">Edith's checkerspot</name>
    <dbReference type="NCBI Taxonomy" id="104508"/>
    <lineage>
        <taxon>Eukaryota</taxon>
        <taxon>Metazoa</taxon>
        <taxon>Ecdysozoa</taxon>
        <taxon>Arthropoda</taxon>
        <taxon>Hexapoda</taxon>
        <taxon>Insecta</taxon>
        <taxon>Pterygota</taxon>
        <taxon>Neoptera</taxon>
        <taxon>Endopterygota</taxon>
        <taxon>Lepidoptera</taxon>
        <taxon>Glossata</taxon>
        <taxon>Ditrysia</taxon>
        <taxon>Papilionoidea</taxon>
        <taxon>Nymphalidae</taxon>
        <taxon>Nymphalinae</taxon>
        <taxon>Euphydryas</taxon>
    </lineage>
</organism>
<dbReference type="Gene3D" id="6.10.140.2220">
    <property type="match status" value="1"/>
</dbReference>
<keyword evidence="3" id="KW-0862">Zinc</keyword>
<evidence type="ECO:0000313" key="8">
    <source>
        <dbReference type="Proteomes" id="UP001153954"/>
    </source>
</evidence>
<dbReference type="EMBL" id="CAKOGL010000016">
    <property type="protein sequence ID" value="CAH2096283.1"/>
    <property type="molecule type" value="Genomic_DNA"/>
</dbReference>
<evidence type="ECO:0000256" key="4">
    <source>
        <dbReference type="PROSITE-ProRule" id="PRU00134"/>
    </source>
</evidence>
<evidence type="ECO:0000259" key="6">
    <source>
        <dbReference type="PROSITE" id="PS50865"/>
    </source>
</evidence>
<sequence>MENQNKDKVLQQMSMFNFDAPIKVSVILEETETDELNPLLDKMINSSVPSPSKIKNTLETELRNESTKSFSGVCVDTVDNHILKTNYENHFRIGQNLSNNNVGNIYLPTYKNINNNYGTPRQEKTTQNETSFSQNVKTPINIPLEIRNRNIINLLDSVSYNFIKISNFYHMVMPYHKANRLTQEKAMQRYLECKYYYYNCSFQIVNFLILPVATNQDFIESFIERTIQLALNMSCRYRITKEFLIHIFKDMISWSKQHKIFLECKTRNQNFTQSSTDNTLKKTHTNSPNNVISKSHLKDNVDSVCIFSCGPENRKLTINIAPEILNNHINSEKAVDAYKQNPQTHTSRKNILTDDEYYDFHKKRSRTEDLSSISTRSEPQANLSSTGLLINESGIMNLNNEDDQIVMSRSSISRDSGITTHDSINNHFTAPTTSHTKSISTNDTLVNLTVCKVCNLETHRICLGCNREHYCSEECQRIDWPSHKKQCGRR</sequence>
<dbReference type="InterPro" id="IPR002893">
    <property type="entry name" value="Znf_MYND"/>
</dbReference>
<dbReference type="GO" id="GO:0008270">
    <property type="term" value="F:zinc ion binding"/>
    <property type="evidence" value="ECO:0007669"/>
    <property type="project" value="UniProtKB-KW"/>
</dbReference>
<keyword evidence="8" id="KW-1185">Reference proteome</keyword>
<evidence type="ECO:0000256" key="1">
    <source>
        <dbReference type="ARBA" id="ARBA00022723"/>
    </source>
</evidence>
<name>A0AAU9UB03_EUPED</name>
<accession>A0AAU9UB03</accession>